<reference evidence="7 8" key="1">
    <citation type="submission" date="2014-12" db="EMBL/GenBank/DDBJ databases">
        <title>Draft genome sequences of 29 type strains of Enterococci.</title>
        <authorList>
            <person name="Zhong Z."/>
            <person name="Sun Z."/>
            <person name="Liu W."/>
            <person name="Zhang W."/>
            <person name="Zhang H."/>
        </authorList>
    </citation>
    <scope>NUCLEOTIDE SEQUENCE [LARGE SCALE GENOMIC DNA]</scope>
    <source>
        <strain evidence="7 8">DSM 17690</strain>
    </source>
</reference>
<feature type="transmembrane region" description="Helical" evidence="6">
    <location>
        <begin position="326"/>
        <end position="343"/>
    </location>
</feature>
<accession>A0A1L8QPT5</accession>
<dbReference type="GO" id="GO:0015648">
    <property type="term" value="F:lipid-linked peptidoglycan transporter activity"/>
    <property type="evidence" value="ECO:0007669"/>
    <property type="project" value="TreeGrafter"/>
</dbReference>
<dbReference type="GO" id="GO:0032153">
    <property type="term" value="C:cell division site"/>
    <property type="evidence" value="ECO:0007669"/>
    <property type="project" value="TreeGrafter"/>
</dbReference>
<feature type="transmembrane region" description="Helical" evidence="6">
    <location>
        <begin position="77"/>
        <end position="96"/>
    </location>
</feature>
<evidence type="ECO:0000313" key="8">
    <source>
        <dbReference type="Proteomes" id="UP000182149"/>
    </source>
</evidence>
<dbReference type="GO" id="GO:0005886">
    <property type="term" value="C:plasma membrane"/>
    <property type="evidence" value="ECO:0007669"/>
    <property type="project" value="TreeGrafter"/>
</dbReference>
<proteinExistence type="predicted"/>
<evidence type="ECO:0000256" key="1">
    <source>
        <dbReference type="ARBA" id="ARBA00004141"/>
    </source>
</evidence>
<feature type="transmembrane region" description="Helical" evidence="6">
    <location>
        <begin position="296"/>
        <end position="314"/>
    </location>
</feature>
<dbReference type="InterPro" id="IPR001182">
    <property type="entry name" value="FtsW/RodA"/>
</dbReference>
<dbReference type="GO" id="GO:0051301">
    <property type="term" value="P:cell division"/>
    <property type="evidence" value="ECO:0007669"/>
    <property type="project" value="InterPro"/>
</dbReference>
<feature type="transmembrane region" description="Helical" evidence="6">
    <location>
        <begin position="363"/>
        <end position="383"/>
    </location>
</feature>
<keyword evidence="2 6" id="KW-0812">Transmembrane</keyword>
<keyword evidence="8" id="KW-1185">Reference proteome</keyword>
<keyword evidence="5 6" id="KW-0472">Membrane</keyword>
<dbReference type="Pfam" id="PF01098">
    <property type="entry name" value="FTSW_RODA_SPOVE"/>
    <property type="match status" value="1"/>
</dbReference>
<organism evidence="7 8">
    <name type="scientific">Enterococcus aquimarinus</name>
    <dbReference type="NCBI Taxonomy" id="328396"/>
    <lineage>
        <taxon>Bacteria</taxon>
        <taxon>Bacillati</taxon>
        <taxon>Bacillota</taxon>
        <taxon>Bacilli</taxon>
        <taxon>Lactobacillales</taxon>
        <taxon>Enterococcaceae</taxon>
        <taxon>Enterococcus</taxon>
    </lineage>
</organism>
<dbReference type="PROSITE" id="PS00428">
    <property type="entry name" value="FTSW_RODA_SPOVE"/>
    <property type="match status" value="1"/>
</dbReference>
<evidence type="ECO:0000256" key="6">
    <source>
        <dbReference type="SAM" id="Phobius"/>
    </source>
</evidence>
<feature type="transmembrane region" description="Helical" evidence="6">
    <location>
        <begin position="175"/>
        <end position="191"/>
    </location>
</feature>
<feature type="transmembrane region" description="Helical" evidence="6">
    <location>
        <begin position="198"/>
        <end position="218"/>
    </location>
</feature>
<gene>
    <name evidence="7" type="ORF">RU93_GL000685</name>
</gene>
<dbReference type="RefSeq" id="WP_071875387.1">
    <property type="nucleotide sequence ID" value="NZ_JBHSHF010000005.1"/>
</dbReference>
<evidence type="ECO:0000256" key="2">
    <source>
        <dbReference type="ARBA" id="ARBA00022692"/>
    </source>
</evidence>
<dbReference type="PANTHER" id="PTHR30474">
    <property type="entry name" value="CELL CYCLE PROTEIN"/>
    <property type="match status" value="1"/>
</dbReference>
<dbReference type="STRING" id="328396.RU93_GL000685"/>
<keyword evidence="3" id="KW-0133">Cell shape</keyword>
<feature type="transmembrane region" description="Helical" evidence="6">
    <location>
        <begin position="12"/>
        <end position="33"/>
    </location>
</feature>
<dbReference type="InterPro" id="IPR018365">
    <property type="entry name" value="Cell_cycle_FtsW-rel_CS"/>
</dbReference>
<dbReference type="GO" id="GO:0008360">
    <property type="term" value="P:regulation of cell shape"/>
    <property type="evidence" value="ECO:0007669"/>
    <property type="project" value="UniProtKB-KW"/>
</dbReference>
<evidence type="ECO:0000313" key="7">
    <source>
        <dbReference type="EMBL" id="OJG09525.1"/>
    </source>
</evidence>
<sequence>MNKNIFRNDNRIDYGVILPVFILCLFGLAAVYVAYDQSPIFTGNPAIEVWRQVLWYVIGIVAVVIIMHMKSKWLWKLTPFIYGLGLIVMGLLLKFYDQATFEATGSRNWFRLGGFSVQPAELMKIAVILMLALVVTKHNATYRKVATLKTDGLLIAKMLAVMLPVIVLIMLQDDFGSMLVFLAIFGGIFLMSGISWEIIVPTVVVMLLLGVTMIFLVLSDTGREILSKFGFSAYQFARIDAWIDPFHDMQGSSMQVANSMMAIGSGGMLGKGFNVSDVYVQVRESDMIFSVIGENFGFVGSTLVILLYFVLIYRMIRVCFDTNNEFYAYIATGIIMMILFHVFENIGANIGLLPLTGIPLPFISQGGSALLSNMIGIGLILSMRYQATPEVEMNEKRKRNR</sequence>
<evidence type="ECO:0000256" key="5">
    <source>
        <dbReference type="ARBA" id="ARBA00023136"/>
    </source>
</evidence>
<dbReference type="PANTHER" id="PTHR30474:SF1">
    <property type="entry name" value="PEPTIDOGLYCAN GLYCOSYLTRANSFERASE MRDB"/>
    <property type="match status" value="1"/>
</dbReference>
<keyword evidence="4 6" id="KW-1133">Transmembrane helix</keyword>
<dbReference type="EMBL" id="JXKD01000015">
    <property type="protein sequence ID" value="OJG09525.1"/>
    <property type="molecule type" value="Genomic_DNA"/>
</dbReference>
<evidence type="ECO:0000256" key="4">
    <source>
        <dbReference type="ARBA" id="ARBA00022989"/>
    </source>
</evidence>
<dbReference type="OrthoDB" id="9768187at2"/>
<feature type="transmembrane region" description="Helical" evidence="6">
    <location>
        <begin position="116"/>
        <end position="136"/>
    </location>
</feature>
<feature type="transmembrane region" description="Helical" evidence="6">
    <location>
        <begin position="53"/>
        <end position="70"/>
    </location>
</feature>
<dbReference type="AlphaFoldDB" id="A0A1L8QPT5"/>
<evidence type="ECO:0000256" key="3">
    <source>
        <dbReference type="ARBA" id="ARBA00022960"/>
    </source>
</evidence>
<protein>
    <submittedName>
        <fullName evidence="7">Rod shape determining protein RodA</fullName>
    </submittedName>
</protein>
<comment type="caution">
    <text evidence="7">The sequence shown here is derived from an EMBL/GenBank/DDBJ whole genome shotgun (WGS) entry which is preliminary data.</text>
</comment>
<feature type="transmembrane region" description="Helical" evidence="6">
    <location>
        <begin position="148"/>
        <end position="169"/>
    </location>
</feature>
<name>A0A1L8QPT5_9ENTE</name>
<dbReference type="Proteomes" id="UP000182149">
    <property type="component" value="Unassembled WGS sequence"/>
</dbReference>
<comment type="subcellular location">
    <subcellularLocation>
        <location evidence="1">Membrane</location>
        <topology evidence="1">Multi-pass membrane protein</topology>
    </subcellularLocation>
</comment>